<comment type="caution">
    <text evidence="1">The sequence shown here is derived from an EMBL/GenBank/DDBJ whole genome shotgun (WGS) entry which is preliminary data.</text>
</comment>
<dbReference type="EMBL" id="ACEQ02000001">
    <property type="protein sequence ID" value="EEZ76838.1"/>
    <property type="molecule type" value="Genomic_DNA"/>
</dbReference>
<name>D0W692_NEILA</name>
<protein>
    <submittedName>
        <fullName evidence="1">Uncharacterized protein</fullName>
    </submittedName>
</protein>
<dbReference type="AlphaFoldDB" id="D0W692"/>
<reference evidence="1 2" key="1">
    <citation type="submission" date="2009-10" db="EMBL/GenBank/DDBJ databases">
        <authorList>
            <person name="Weinstock G."/>
            <person name="Sodergren E."/>
            <person name="Clifton S."/>
            <person name="Fulton L."/>
            <person name="Fulton B."/>
            <person name="Courtney L."/>
            <person name="Fronick C."/>
            <person name="Harrison M."/>
            <person name="Strong C."/>
            <person name="Farmer C."/>
            <person name="Delahaunty K."/>
            <person name="Markovic C."/>
            <person name="Hall O."/>
            <person name="Minx P."/>
            <person name="Tomlinson C."/>
            <person name="Mitreva M."/>
            <person name="Nelson J."/>
            <person name="Hou S."/>
            <person name="Wollam A."/>
            <person name="Pepin K.H."/>
            <person name="Johnson M."/>
            <person name="Bhonagiri V."/>
            <person name="Nash W.E."/>
            <person name="Warren W."/>
            <person name="Chinwalla A."/>
            <person name="Mardis E.R."/>
            <person name="Wilson R.K."/>
        </authorList>
    </citation>
    <scope>NUCLEOTIDE SEQUENCE [LARGE SCALE GENOMIC DNA]</scope>
    <source>
        <strain evidence="1 2">ATCC 23970</strain>
    </source>
</reference>
<accession>D0W692</accession>
<evidence type="ECO:0000313" key="2">
    <source>
        <dbReference type="Proteomes" id="UP000003843"/>
    </source>
</evidence>
<organism evidence="1 2">
    <name type="scientific">Neisseria lactamica ATCC 23970</name>
    <dbReference type="NCBI Taxonomy" id="546265"/>
    <lineage>
        <taxon>Bacteria</taxon>
        <taxon>Pseudomonadati</taxon>
        <taxon>Pseudomonadota</taxon>
        <taxon>Betaproteobacteria</taxon>
        <taxon>Neisseriales</taxon>
        <taxon>Neisseriaceae</taxon>
        <taxon>Neisseria</taxon>
    </lineage>
</organism>
<sequence length="57" mass="7083">MKHIMMKQGRRTDTSPTTRLKCTDYAIRPREISALRHWIRKSFRRFRRHIHATLYKE</sequence>
<dbReference type="Proteomes" id="UP000003843">
    <property type="component" value="Unassembled WGS sequence"/>
</dbReference>
<proteinExistence type="predicted"/>
<gene>
    <name evidence="1" type="ORF">NEILACOT_03028</name>
</gene>
<evidence type="ECO:0000313" key="1">
    <source>
        <dbReference type="EMBL" id="EEZ76838.1"/>
    </source>
</evidence>